<dbReference type="Pfam" id="PF00072">
    <property type="entry name" value="Response_reg"/>
    <property type="match status" value="1"/>
</dbReference>
<dbReference type="SMART" id="SM00421">
    <property type="entry name" value="HTH_LUXR"/>
    <property type="match status" value="1"/>
</dbReference>
<evidence type="ECO:0000256" key="3">
    <source>
        <dbReference type="PROSITE-ProRule" id="PRU00169"/>
    </source>
</evidence>
<evidence type="ECO:0000256" key="2">
    <source>
        <dbReference type="ARBA" id="ARBA00023125"/>
    </source>
</evidence>
<dbReference type="Pfam" id="PF00196">
    <property type="entry name" value="GerE"/>
    <property type="match status" value="1"/>
</dbReference>
<dbReference type="EMBL" id="BAEO01000029">
    <property type="protein sequence ID" value="GAC19375.1"/>
    <property type="molecule type" value="Genomic_DNA"/>
</dbReference>
<keyword evidence="1 3" id="KW-0597">Phosphoprotein</keyword>
<dbReference type="PROSITE" id="PS50110">
    <property type="entry name" value="RESPONSE_REGULATORY"/>
    <property type="match status" value="1"/>
</dbReference>
<dbReference type="SUPFAM" id="SSF52172">
    <property type="entry name" value="CheY-like"/>
    <property type="match status" value="1"/>
</dbReference>
<dbReference type="InterPro" id="IPR058245">
    <property type="entry name" value="NreC/VraR/RcsB-like_REC"/>
</dbReference>
<dbReference type="GO" id="GO:0003677">
    <property type="term" value="F:DNA binding"/>
    <property type="evidence" value="ECO:0007669"/>
    <property type="project" value="UniProtKB-KW"/>
</dbReference>
<dbReference type="InterPro" id="IPR001789">
    <property type="entry name" value="Sig_transdc_resp-reg_receiver"/>
</dbReference>
<sequence>MKILSVDDHPLFGHGLKELLTATQPDFEVVSIQDPQDALIYAKTHSDVDILILDLSMPQMGGISFMRALISRDIYLPVVIMSASEDLLVLQQALELGAVGILSKLWPVQQLIDSIEKIIQGETVIPNHIETGLANMSKFAEENTQSILSKRQLEILKMVQAGLSNNGIASVLYISEFTVKSHLQTIFRILGAKNRVDSVRKAENLNIFPKKV</sequence>
<keyword evidence="7" id="KW-1185">Reference proteome</keyword>
<dbReference type="CDD" id="cd17535">
    <property type="entry name" value="REC_NarL-like"/>
    <property type="match status" value="1"/>
</dbReference>
<dbReference type="Proteomes" id="UP000006327">
    <property type="component" value="Unassembled WGS sequence"/>
</dbReference>
<dbReference type="SMART" id="SM00448">
    <property type="entry name" value="REC"/>
    <property type="match status" value="1"/>
</dbReference>
<evidence type="ECO:0000259" key="5">
    <source>
        <dbReference type="PROSITE" id="PS50110"/>
    </source>
</evidence>
<dbReference type="SUPFAM" id="SSF46894">
    <property type="entry name" value="C-terminal effector domain of the bipartite response regulators"/>
    <property type="match status" value="1"/>
</dbReference>
<dbReference type="STRING" id="493475.GARC_2409"/>
<comment type="caution">
    <text evidence="6">The sequence shown here is derived from an EMBL/GenBank/DDBJ whole genome shotgun (WGS) entry which is preliminary data.</text>
</comment>
<evidence type="ECO:0000256" key="1">
    <source>
        <dbReference type="ARBA" id="ARBA00022553"/>
    </source>
</evidence>
<accession>K6Z7F9</accession>
<dbReference type="eggNOG" id="COG2197">
    <property type="taxonomic scope" value="Bacteria"/>
</dbReference>
<dbReference type="AlphaFoldDB" id="K6Z7F9"/>
<dbReference type="InterPro" id="IPR016032">
    <property type="entry name" value="Sig_transdc_resp-reg_C-effctor"/>
</dbReference>
<evidence type="ECO:0000313" key="7">
    <source>
        <dbReference type="Proteomes" id="UP000006327"/>
    </source>
</evidence>
<feature type="modified residue" description="4-aspartylphosphate" evidence="3">
    <location>
        <position position="54"/>
    </location>
</feature>
<organism evidence="6 7">
    <name type="scientific">Paraglaciecola arctica BSs20135</name>
    <dbReference type="NCBI Taxonomy" id="493475"/>
    <lineage>
        <taxon>Bacteria</taxon>
        <taxon>Pseudomonadati</taxon>
        <taxon>Pseudomonadota</taxon>
        <taxon>Gammaproteobacteria</taxon>
        <taxon>Alteromonadales</taxon>
        <taxon>Alteromonadaceae</taxon>
        <taxon>Paraglaciecola</taxon>
    </lineage>
</organism>
<name>K6Z7F9_9ALTE</name>
<feature type="domain" description="HTH luxR-type" evidence="4">
    <location>
        <begin position="141"/>
        <end position="206"/>
    </location>
</feature>
<dbReference type="PROSITE" id="PS50043">
    <property type="entry name" value="HTH_LUXR_2"/>
    <property type="match status" value="1"/>
</dbReference>
<evidence type="ECO:0000259" key="4">
    <source>
        <dbReference type="PROSITE" id="PS50043"/>
    </source>
</evidence>
<gene>
    <name evidence="6" type="ORF">GARC_2409</name>
</gene>
<dbReference type="RefSeq" id="WP_007620116.1">
    <property type="nucleotide sequence ID" value="NZ_BAEO01000029.1"/>
</dbReference>
<dbReference type="Gene3D" id="1.10.10.10">
    <property type="entry name" value="Winged helix-like DNA-binding domain superfamily/Winged helix DNA-binding domain"/>
    <property type="match status" value="1"/>
</dbReference>
<dbReference type="PANTHER" id="PTHR45566:SF2">
    <property type="entry name" value="NARL SUBFAMILY"/>
    <property type="match status" value="1"/>
</dbReference>
<dbReference type="PANTHER" id="PTHR45566">
    <property type="entry name" value="HTH-TYPE TRANSCRIPTIONAL REGULATOR YHJB-RELATED"/>
    <property type="match status" value="1"/>
</dbReference>
<feature type="domain" description="Response regulatory" evidence="5">
    <location>
        <begin position="2"/>
        <end position="119"/>
    </location>
</feature>
<dbReference type="InterPro" id="IPR011006">
    <property type="entry name" value="CheY-like_superfamily"/>
</dbReference>
<proteinExistence type="predicted"/>
<dbReference type="OrthoDB" id="9814495at2"/>
<evidence type="ECO:0000313" key="6">
    <source>
        <dbReference type="EMBL" id="GAC19375.1"/>
    </source>
</evidence>
<dbReference type="InterPro" id="IPR051015">
    <property type="entry name" value="EvgA-like"/>
</dbReference>
<keyword evidence="2" id="KW-0238">DNA-binding</keyword>
<dbReference type="InterPro" id="IPR036388">
    <property type="entry name" value="WH-like_DNA-bd_sf"/>
</dbReference>
<reference evidence="6 7" key="1">
    <citation type="journal article" date="2017" name="Antonie Van Leeuwenhoek">
        <title>Rhizobium rhizosphaerae sp. nov., a novel species isolated from rice rhizosphere.</title>
        <authorList>
            <person name="Zhao J.J."/>
            <person name="Zhang J."/>
            <person name="Zhang R.J."/>
            <person name="Zhang C.W."/>
            <person name="Yin H.Q."/>
            <person name="Zhang X.X."/>
        </authorList>
    </citation>
    <scope>NUCLEOTIDE SEQUENCE [LARGE SCALE GENOMIC DNA]</scope>
    <source>
        <strain evidence="6 7">BSs20135</strain>
    </source>
</reference>
<dbReference type="Gene3D" id="3.40.50.2300">
    <property type="match status" value="1"/>
</dbReference>
<dbReference type="GO" id="GO:0000160">
    <property type="term" value="P:phosphorelay signal transduction system"/>
    <property type="evidence" value="ECO:0007669"/>
    <property type="project" value="InterPro"/>
</dbReference>
<dbReference type="PRINTS" id="PR00038">
    <property type="entry name" value="HTHLUXR"/>
</dbReference>
<dbReference type="InterPro" id="IPR000792">
    <property type="entry name" value="Tscrpt_reg_LuxR_C"/>
</dbReference>
<protein>
    <submittedName>
        <fullName evidence="6">Uncharacterized protein</fullName>
    </submittedName>
</protein>
<dbReference type="CDD" id="cd06170">
    <property type="entry name" value="LuxR_C_like"/>
    <property type="match status" value="1"/>
</dbReference>
<dbReference type="GO" id="GO:0006355">
    <property type="term" value="P:regulation of DNA-templated transcription"/>
    <property type="evidence" value="ECO:0007669"/>
    <property type="project" value="InterPro"/>
</dbReference>